<organism evidence="2 3">
    <name type="scientific">Hirsutella minnesotensis 3608</name>
    <dbReference type="NCBI Taxonomy" id="1043627"/>
    <lineage>
        <taxon>Eukaryota</taxon>
        <taxon>Fungi</taxon>
        <taxon>Dikarya</taxon>
        <taxon>Ascomycota</taxon>
        <taxon>Pezizomycotina</taxon>
        <taxon>Sordariomycetes</taxon>
        <taxon>Hypocreomycetidae</taxon>
        <taxon>Hypocreales</taxon>
        <taxon>Ophiocordycipitaceae</taxon>
        <taxon>Hirsutella</taxon>
    </lineage>
</organism>
<evidence type="ECO:0000313" key="3">
    <source>
        <dbReference type="Proteomes" id="UP000054481"/>
    </source>
</evidence>
<dbReference type="OrthoDB" id="4485682at2759"/>
<feature type="transmembrane region" description="Helical" evidence="1">
    <location>
        <begin position="55"/>
        <end position="77"/>
    </location>
</feature>
<keyword evidence="1" id="KW-1133">Transmembrane helix</keyword>
<dbReference type="PANTHER" id="PTHR37535">
    <property type="entry name" value="FLUG DOMAIN PROTEIN"/>
    <property type="match status" value="1"/>
</dbReference>
<dbReference type="Pfam" id="PF11917">
    <property type="entry name" value="DUF3435"/>
    <property type="match status" value="1"/>
</dbReference>
<sequence length="496" mass="57719">MLYQETVYRGRPKALCYEDILLSIVRHPETGNDVPTMAIKFIHHKGVDRKPKPTIFFFAGTRKLMFCIITVIVSLAISDQAFDAPSLKSASNVFQIQNRGPAQCTPLRWKEEWLKRPVFRGFDGSTISQRRPLPYHKLNDDMERQTLEAGFEKAIGPKAFRRGAANAANGNAPDAVRDQMMRHDPKWATFNSAYINEKVGFHLERVVADEPTEDCLLDLFTHMSLMRDPQARQNMVPDEVWRNLPEDPEIMDLERQREQLKQGKYRIRGSEHEGKIRQLTRRIRTKRARREKALRQQYREYYFYHRPTWDIERQLAGGSRDDDQDAYAAPDIKLHIPERARLAELLCNQPEHLSFDDFSRLRIEIAELMVELASKRETVKRKLISRTPQSSIPVNEKPSKIEDFPLLMNKTQCPRCIGDEAMSLGERTFAYCRPAVMNDHFDREHRATMDGMERDGFIVCNHPGCKEADLKLRSLDHFRDHVSQVHGVTLRQEHGR</sequence>
<dbReference type="Proteomes" id="UP000054481">
    <property type="component" value="Unassembled WGS sequence"/>
</dbReference>
<proteinExistence type="predicted"/>
<evidence type="ECO:0000256" key="1">
    <source>
        <dbReference type="SAM" id="Phobius"/>
    </source>
</evidence>
<dbReference type="PANTHER" id="PTHR37535:SF2">
    <property type="entry name" value="FINGER DOMAIN PROTEIN, PUTATIVE (AFU_ORTHOLOGUE AFUA_6G09300)-RELATED"/>
    <property type="match status" value="1"/>
</dbReference>
<evidence type="ECO:0000313" key="2">
    <source>
        <dbReference type="EMBL" id="KJZ69229.1"/>
    </source>
</evidence>
<keyword evidence="3" id="KW-1185">Reference proteome</keyword>
<dbReference type="InterPro" id="IPR021842">
    <property type="entry name" value="DUF3435"/>
</dbReference>
<dbReference type="EMBL" id="KQ030744">
    <property type="protein sequence ID" value="KJZ69229.1"/>
    <property type="molecule type" value="Genomic_DNA"/>
</dbReference>
<keyword evidence="1" id="KW-0472">Membrane</keyword>
<dbReference type="AlphaFoldDB" id="A0A0F8A199"/>
<accession>A0A0F8A199</accession>
<reference evidence="2 3" key="1">
    <citation type="journal article" date="2014" name="Genome Biol. Evol.">
        <title>Comparative genomics and transcriptomics analyses reveal divergent lifestyle features of nematode endoparasitic fungus Hirsutella minnesotensis.</title>
        <authorList>
            <person name="Lai Y."/>
            <person name="Liu K."/>
            <person name="Zhang X."/>
            <person name="Zhang X."/>
            <person name="Li K."/>
            <person name="Wang N."/>
            <person name="Shu C."/>
            <person name="Wu Y."/>
            <person name="Wang C."/>
            <person name="Bushley K.E."/>
            <person name="Xiang M."/>
            <person name="Liu X."/>
        </authorList>
    </citation>
    <scope>NUCLEOTIDE SEQUENCE [LARGE SCALE GENOMIC DNA]</scope>
    <source>
        <strain evidence="2 3">3608</strain>
    </source>
</reference>
<keyword evidence="1" id="KW-0812">Transmembrane</keyword>
<evidence type="ECO:0008006" key="4">
    <source>
        <dbReference type="Google" id="ProtNLM"/>
    </source>
</evidence>
<protein>
    <recommendedName>
        <fullName evidence="4">FluG domain-containing protein</fullName>
    </recommendedName>
</protein>
<gene>
    <name evidence="2" type="ORF">HIM_11379</name>
</gene>
<name>A0A0F8A199_9HYPO</name>